<organism evidence="2 3">
    <name type="scientific">Pseudoalteromonas espejiana</name>
    <dbReference type="NCBI Taxonomy" id="28107"/>
    <lineage>
        <taxon>Bacteria</taxon>
        <taxon>Pseudomonadati</taxon>
        <taxon>Pseudomonadota</taxon>
        <taxon>Gammaproteobacteria</taxon>
        <taxon>Alteromonadales</taxon>
        <taxon>Pseudoalteromonadaceae</taxon>
        <taxon>Pseudoalteromonas</taxon>
    </lineage>
</organism>
<keyword evidence="1" id="KW-0175">Coiled coil</keyword>
<sequence length="91" mass="10098">MAARVTEIKIRTLSTALSFILKNESISDLFLISKYLCKLKKIKAELELIKAKLADIEARKTTIATANKSNGAINIALYILVLKFLCANVEN</sequence>
<protein>
    <submittedName>
        <fullName evidence="2">Uncharacterized protein</fullName>
    </submittedName>
</protein>
<dbReference type="EMBL" id="BJUM01000030">
    <property type="protein sequence ID" value="GEK56039.1"/>
    <property type="molecule type" value="Genomic_DNA"/>
</dbReference>
<gene>
    <name evidence="2" type="ORF">PES01_28840</name>
</gene>
<name>A0A510XYN7_9GAMM</name>
<evidence type="ECO:0000313" key="3">
    <source>
        <dbReference type="Proteomes" id="UP000321419"/>
    </source>
</evidence>
<proteinExistence type="predicted"/>
<evidence type="ECO:0000313" key="2">
    <source>
        <dbReference type="EMBL" id="GEK56039.1"/>
    </source>
</evidence>
<reference evidence="2 3" key="1">
    <citation type="submission" date="2019-07" db="EMBL/GenBank/DDBJ databases">
        <title>Whole genome shotgun sequence of Pseudoalteromonas espejiana NBRC 102222.</title>
        <authorList>
            <person name="Hosoyama A."/>
            <person name="Uohara A."/>
            <person name="Ohji S."/>
            <person name="Ichikawa N."/>
        </authorList>
    </citation>
    <scope>NUCLEOTIDE SEQUENCE [LARGE SCALE GENOMIC DNA]</scope>
    <source>
        <strain evidence="2 3">NBRC 102222</strain>
    </source>
</reference>
<accession>A0A510XYN7</accession>
<dbReference type="Proteomes" id="UP000321419">
    <property type="component" value="Unassembled WGS sequence"/>
</dbReference>
<feature type="coiled-coil region" evidence="1">
    <location>
        <begin position="32"/>
        <end position="59"/>
    </location>
</feature>
<dbReference type="AlphaFoldDB" id="A0A510XYN7"/>
<keyword evidence="3" id="KW-1185">Reference proteome</keyword>
<comment type="caution">
    <text evidence="2">The sequence shown here is derived from an EMBL/GenBank/DDBJ whole genome shotgun (WGS) entry which is preliminary data.</text>
</comment>
<evidence type="ECO:0000256" key="1">
    <source>
        <dbReference type="SAM" id="Coils"/>
    </source>
</evidence>